<evidence type="ECO:0000313" key="4">
    <source>
        <dbReference type="Proteomes" id="UP000194360"/>
    </source>
</evidence>
<dbReference type="STRING" id="2074.BG845_00703"/>
<dbReference type="GO" id="GO:0003677">
    <property type="term" value="F:DNA binding"/>
    <property type="evidence" value="ECO:0007669"/>
    <property type="project" value="UniProtKB-UniRule"/>
</dbReference>
<name>A0A1Y2N841_PSEAH</name>
<evidence type="ECO:0000256" key="1">
    <source>
        <dbReference type="PROSITE-ProRule" id="PRU01076"/>
    </source>
</evidence>
<dbReference type="NCBIfam" id="TIGR01439">
    <property type="entry name" value="lp_hng_hel_AbrB"/>
    <property type="match status" value="1"/>
</dbReference>
<proteinExistence type="predicted"/>
<dbReference type="SMART" id="SM00966">
    <property type="entry name" value="SpoVT_AbrB"/>
    <property type="match status" value="1"/>
</dbReference>
<comment type="caution">
    <text evidence="3">The sequence shown here is derived from an EMBL/GenBank/DDBJ whole genome shotgun (WGS) entry which is preliminary data.</text>
</comment>
<dbReference type="AlphaFoldDB" id="A0A1Y2N841"/>
<feature type="domain" description="SpoVT-AbrB" evidence="2">
    <location>
        <begin position="10"/>
        <end position="55"/>
    </location>
</feature>
<dbReference type="PROSITE" id="PS51740">
    <property type="entry name" value="SPOVT_ABRB"/>
    <property type="match status" value="1"/>
</dbReference>
<keyword evidence="1" id="KW-0238">DNA-binding</keyword>
<organism evidence="3 4">
    <name type="scientific">Pseudonocardia autotrophica</name>
    <name type="common">Amycolata autotrophica</name>
    <name type="synonym">Nocardia autotrophica</name>
    <dbReference type="NCBI Taxonomy" id="2074"/>
    <lineage>
        <taxon>Bacteria</taxon>
        <taxon>Bacillati</taxon>
        <taxon>Actinomycetota</taxon>
        <taxon>Actinomycetes</taxon>
        <taxon>Pseudonocardiales</taxon>
        <taxon>Pseudonocardiaceae</taxon>
        <taxon>Pseudonocardia</taxon>
    </lineage>
</organism>
<dbReference type="SUPFAM" id="SSF89447">
    <property type="entry name" value="AbrB/MazE/MraZ-like"/>
    <property type="match status" value="1"/>
</dbReference>
<evidence type="ECO:0000313" key="3">
    <source>
        <dbReference type="EMBL" id="OSY43098.1"/>
    </source>
</evidence>
<dbReference type="EMBL" id="MIGB01000003">
    <property type="protein sequence ID" value="OSY43098.1"/>
    <property type="molecule type" value="Genomic_DNA"/>
</dbReference>
<dbReference type="InterPro" id="IPR037914">
    <property type="entry name" value="SpoVT-AbrB_sf"/>
</dbReference>
<dbReference type="Proteomes" id="UP000194360">
    <property type="component" value="Unassembled WGS sequence"/>
</dbReference>
<dbReference type="RefSeq" id="WP_232021014.1">
    <property type="nucleotide sequence ID" value="NZ_AP018920.1"/>
</dbReference>
<accession>A0A1Y2N841</accession>
<evidence type="ECO:0000259" key="2">
    <source>
        <dbReference type="PROSITE" id="PS51740"/>
    </source>
</evidence>
<keyword evidence="4" id="KW-1185">Reference proteome</keyword>
<dbReference type="InterPro" id="IPR007159">
    <property type="entry name" value="SpoVT-AbrB_dom"/>
</dbReference>
<protein>
    <recommendedName>
        <fullName evidence="2">SpoVT-AbrB domain-containing protein</fullName>
    </recommendedName>
</protein>
<reference evidence="3 4" key="1">
    <citation type="submission" date="2016-09" db="EMBL/GenBank/DDBJ databases">
        <title>Pseudonocardia autotrophica DSM535, a candidate organism with high potential of specific P450 cytochromes.</title>
        <authorList>
            <person name="Grumaz C."/>
            <person name="Vainshtein Y."/>
            <person name="Kirstahler P."/>
            <person name="Sohn K."/>
        </authorList>
    </citation>
    <scope>NUCLEOTIDE SEQUENCE [LARGE SCALE GENOMIC DNA]</scope>
    <source>
        <strain evidence="3 4">DSM 535</strain>
    </source>
</reference>
<dbReference type="Gene3D" id="2.10.260.10">
    <property type="match status" value="1"/>
</dbReference>
<sequence>MSAEVNDGGSAEVVVNQDGRILIPAQIRRDLRMTAGSTLLLSVEDGRVVLETREQLIARMRQEIAESWTGDPDTSPADELIAERRAEAAAENAR</sequence>
<gene>
    <name evidence="3" type="ORF">BG845_00703</name>
</gene>